<dbReference type="Proteomes" id="UP000197424">
    <property type="component" value="Chromosome"/>
</dbReference>
<keyword evidence="1" id="KW-0378">Hydrolase</keyword>
<dbReference type="InterPro" id="IPR010662">
    <property type="entry name" value="RBBP9/YdeN"/>
</dbReference>
<reference evidence="2 4" key="4">
    <citation type="submission" date="2021-10" db="EMBL/GenBank/DDBJ databases">
        <title>Whole-genome sequencing analysis of Laribacter hongkongensis: virulence gene profiles, carbohydrate-active enzyme prediction, and antimicrobial resistance characterization.</title>
        <authorList>
            <person name="Yuan P."/>
            <person name="Zhan Y."/>
            <person name="Chen D."/>
        </authorList>
    </citation>
    <scope>NUCLEOTIDE SEQUENCE [LARGE SCALE GENOMIC DNA]</scope>
    <source>
        <strain evidence="2 4">W67</strain>
    </source>
</reference>
<evidence type="ECO:0000313" key="3">
    <source>
        <dbReference type="Proteomes" id="UP000197424"/>
    </source>
</evidence>
<dbReference type="Pfam" id="PF06821">
    <property type="entry name" value="Ser_hydrolase"/>
    <property type="match status" value="1"/>
</dbReference>
<dbReference type="EMBL" id="CP022115">
    <property type="protein sequence ID" value="ASJ23162.1"/>
    <property type="molecule type" value="Genomic_DNA"/>
</dbReference>
<protein>
    <submittedName>
        <fullName evidence="1">Alpha/beta hydrolase</fullName>
    </submittedName>
</protein>
<sequence length="197" mass="21102">MPTSALTATGDWPLLIQPGWQDSGPEHWQSHWQQRLGARRVHNRDWHAPQLEEWLAGLHAGLEACGRPAVVIAHSLGCITVAHYARRHPERIAAALLVAPADVERSAVPAALAGFGPIPRAPLPFPAVVVASSNDPYCLPVRAAALAAAWQAPVEWLSGAGHINAGSGLGGWQEGERYLQRLYEQLQAGPARIAVGE</sequence>
<dbReference type="GeneID" id="75109441"/>
<reference evidence="1" key="3">
    <citation type="submission" date="2017-06" db="EMBL/GenBank/DDBJ databases">
        <authorList>
            <person name="Kim H.J."/>
            <person name="Triplett B.A."/>
        </authorList>
    </citation>
    <scope>NUCLEOTIDE SEQUENCE</scope>
    <source>
        <strain evidence="1">HLGZ1</strain>
    </source>
</reference>
<gene>
    <name evidence="2" type="ORF">LH440_14140</name>
    <name evidence="1" type="ORF">LHGZ1_0331</name>
</gene>
<dbReference type="Proteomes" id="UP001200247">
    <property type="component" value="Unassembled WGS sequence"/>
</dbReference>
<dbReference type="GO" id="GO:0016787">
    <property type="term" value="F:hydrolase activity"/>
    <property type="evidence" value="ECO:0007669"/>
    <property type="project" value="UniProtKB-KW"/>
</dbReference>
<dbReference type="RefSeq" id="WP_012695820.1">
    <property type="nucleotide sequence ID" value="NZ_CP022115.1"/>
</dbReference>
<accession>A0A248LEW9</accession>
<organism evidence="1 3">
    <name type="scientific">Laribacter hongkongensis</name>
    <dbReference type="NCBI Taxonomy" id="168471"/>
    <lineage>
        <taxon>Bacteria</taxon>
        <taxon>Pseudomonadati</taxon>
        <taxon>Pseudomonadota</taxon>
        <taxon>Betaproteobacteria</taxon>
        <taxon>Neisseriales</taxon>
        <taxon>Aquaspirillaceae</taxon>
        <taxon>Laribacter</taxon>
    </lineage>
</organism>
<dbReference type="InterPro" id="IPR029058">
    <property type="entry name" value="AB_hydrolase_fold"/>
</dbReference>
<dbReference type="EMBL" id="JAJAXM010000034">
    <property type="protein sequence ID" value="MCG9027023.1"/>
    <property type="molecule type" value="Genomic_DNA"/>
</dbReference>
<dbReference type="Gene3D" id="3.40.50.1820">
    <property type="entry name" value="alpha/beta hydrolase"/>
    <property type="match status" value="1"/>
</dbReference>
<proteinExistence type="predicted"/>
<dbReference type="AlphaFoldDB" id="A0A248LEW9"/>
<name>A0A248LEW9_9NEIS</name>
<dbReference type="OMA" id="GWQGSPD"/>
<dbReference type="SUPFAM" id="SSF53474">
    <property type="entry name" value="alpha/beta-Hydrolases"/>
    <property type="match status" value="1"/>
</dbReference>
<dbReference type="OrthoDB" id="9804993at2"/>
<reference evidence="1" key="1">
    <citation type="journal article" date="2017" name="J. Antimicrob. Chemother.">
        <title>Emergence and genomic analysis of MDR Laribacter hongkongensis strain HLGZ1 from Guangzhou, China.</title>
        <authorList>
            <person name="Wu H.K."/>
            <person name="Chen J.H."/>
            <person name="Yang L."/>
            <person name="Li A.R."/>
            <person name="Su D.H."/>
            <person name="Lin Y.P."/>
            <person name="Chen D.Q."/>
        </authorList>
    </citation>
    <scope>NUCLEOTIDE SEQUENCE</scope>
    <source>
        <strain evidence="1">HLGZ1</strain>
    </source>
</reference>
<evidence type="ECO:0000313" key="2">
    <source>
        <dbReference type="EMBL" id="MCG9027023.1"/>
    </source>
</evidence>
<evidence type="ECO:0000313" key="4">
    <source>
        <dbReference type="Proteomes" id="UP001200247"/>
    </source>
</evidence>
<reference evidence="3" key="2">
    <citation type="submission" date="2017-06" db="EMBL/GenBank/DDBJ databases">
        <title>Whole genome sequence of Laribacter hongkongensis LHGZ1.</title>
        <authorList>
            <person name="Chen D."/>
            <person name="Wu H."/>
            <person name="Chen J."/>
        </authorList>
    </citation>
    <scope>NUCLEOTIDE SEQUENCE [LARGE SCALE GENOMIC DNA]</scope>
    <source>
        <strain evidence="3">LHGZ1</strain>
    </source>
</reference>
<evidence type="ECO:0000313" key="1">
    <source>
        <dbReference type="EMBL" id="ASJ23162.1"/>
    </source>
</evidence>